<dbReference type="Proteomes" id="UP001305421">
    <property type="component" value="Chromosome"/>
</dbReference>
<evidence type="ECO:0000313" key="2">
    <source>
        <dbReference type="EMBL" id="WNH48376.1"/>
    </source>
</evidence>
<name>A0ABY9YCL8_9GAMM</name>
<feature type="compositionally biased region" description="Basic and acidic residues" evidence="1">
    <location>
        <begin position="199"/>
        <end position="209"/>
    </location>
</feature>
<gene>
    <name evidence="2" type="ORF">PDM28_17175</name>
</gene>
<reference evidence="2 3" key="1">
    <citation type="submission" date="2022-12" db="EMBL/GenBank/DDBJ databases">
        <title>Two new species, Stenotrophomonas aracearum and Stenotrophomonas oahuensis, isolated from Anthurium (Araceae family) in Hawaii.</title>
        <authorList>
            <person name="Chunag S.C."/>
            <person name="Dobhal S."/>
            <person name="Alvarez A."/>
            <person name="Arif M."/>
        </authorList>
    </citation>
    <scope>NUCLEOTIDE SEQUENCE [LARGE SCALE GENOMIC DNA]</scope>
    <source>
        <strain evidence="2 3">A5588</strain>
    </source>
</reference>
<evidence type="ECO:0000256" key="1">
    <source>
        <dbReference type="SAM" id="MobiDB-lite"/>
    </source>
</evidence>
<keyword evidence="3" id="KW-1185">Reference proteome</keyword>
<dbReference type="Gene3D" id="3.90.176.10">
    <property type="entry name" value="Toxin ADP-ribosyltransferase, Chain A, domain 1"/>
    <property type="match status" value="1"/>
</dbReference>
<feature type="compositionally biased region" description="Basic and acidic residues" evidence="1">
    <location>
        <begin position="1"/>
        <end position="10"/>
    </location>
</feature>
<organism evidence="2 3">
    <name type="scientific">Stenotrophomonas aracearum</name>
    <dbReference type="NCBI Taxonomy" id="3003272"/>
    <lineage>
        <taxon>Bacteria</taxon>
        <taxon>Pseudomonadati</taxon>
        <taxon>Pseudomonadota</taxon>
        <taxon>Gammaproteobacteria</taxon>
        <taxon>Lysobacterales</taxon>
        <taxon>Lysobacteraceae</taxon>
        <taxon>Stenotrophomonas</taxon>
    </lineage>
</organism>
<protein>
    <submittedName>
        <fullName evidence="2">Uncharacterized protein</fullName>
    </submittedName>
</protein>
<dbReference type="RefSeq" id="WP_311182973.1">
    <property type="nucleotide sequence ID" value="NZ_CP115543.1"/>
</dbReference>
<proteinExistence type="predicted"/>
<accession>A0ABY9YCL8</accession>
<feature type="region of interest" description="Disordered" evidence="1">
    <location>
        <begin position="1"/>
        <end position="31"/>
    </location>
</feature>
<evidence type="ECO:0000313" key="3">
    <source>
        <dbReference type="Proteomes" id="UP001305421"/>
    </source>
</evidence>
<feature type="region of interest" description="Disordered" evidence="1">
    <location>
        <begin position="192"/>
        <end position="211"/>
    </location>
</feature>
<sequence length="710" mass="76838">MPTSAAEHRHATGRHHAGRPVFAPTPHPLDTRAIRRVETPVQALAAMLSITNATGMPTTTGRPPAVSAHPLQSANCIPVPPASGMPGALHTVAGLLRSPVSELFTDARNAWERHEGVRCAPPVGPGMRALLQAGDAAATIIEAAGIGARGVFALQTAGEALDLTADALEHKPLDRAELTDAALALGGARGLVEPGPARLDPDPVEDPRPARAPQVGIRQTSAELHDGRILVPFEGRERALGISEGRLQVLDDTGYVDVAFDSSDWTWKRVPTPQGTTSRVARIDSSIPLFDTVAAQLKAQRPLDHATLRLDLLGPEGILYYNDAVSGRAGNAVCVDGRYYAATLGEALSLRIGTLELVKRDGVYHLREKAPTPVRTLRCRRAPEAACAALLPEFSIELSGTLETHYGRALDAQQARARGLQPDIGRPGWYISLKGGRLRHFMRYRERYFRVRIREVDEHTRRISVYLPRGTGAARLHRRGQPAHHIVDMRQAIPKEENRFMTQAEFNVEYRGMPSLEAAQVYESAVAQNDRLRLSQLQRAAIRSYLTWRRRSMDDFLQYGSLQPVFRDSEQVVARINRGLARIPPHAGRVYVALAVDAAQLAGLQEGQVVYSRTFLVASGDRGRAVSAAAGAGDGTQGASTVVTLQVQKHAHPTGLLSLQDEAQVMIGNNVLFKVTGKAPGELQLEELGAARQALGTLGAQPLLATPLRD</sequence>
<dbReference type="EMBL" id="CP115543">
    <property type="protein sequence ID" value="WNH48376.1"/>
    <property type="molecule type" value="Genomic_DNA"/>
</dbReference>